<feature type="transmembrane region" description="Helical" evidence="2">
    <location>
        <begin position="55"/>
        <end position="80"/>
    </location>
</feature>
<evidence type="ECO:0000313" key="5">
    <source>
        <dbReference type="Proteomes" id="UP001500213"/>
    </source>
</evidence>
<gene>
    <name evidence="4" type="ORF">GCM10022288_27940</name>
</gene>
<keyword evidence="2" id="KW-0812">Transmembrane</keyword>
<evidence type="ECO:0000256" key="2">
    <source>
        <dbReference type="SAM" id="Phobius"/>
    </source>
</evidence>
<dbReference type="InterPro" id="IPR025403">
    <property type="entry name" value="TgpA-like_C"/>
</dbReference>
<dbReference type="RefSeq" id="WP_344777933.1">
    <property type="nucleotide sequence ID" value="NZ_BAABBX010000016.1"/>
</dbReference>
<feature type="region of interest" description="Disordered" evidence="1">
    <location>
        <begin position="88"/>
        <end position="118"/>
    </location>
</feature>
<comment type="caution">
    <text evidence="4">The sequence shown here is derived from an EMBL/GenBank/DDBJ whole genome shotgun (WGS) entry which is preliminary data.</text>
</comment>
<evidence type="ECO:0000313" key="4">
    <source>
        <dbReference type="EMBL" id="GAA4193723.1"/>
    </source>
</evidence>
<keyword evidence="2" id="KW-1133">Transmembrane helix</keyword>
<reference evidence="5" key="1">
    <citation type="journal article" date="2019" name="Int. J. Syst. Evol. Microbiol.">
        <title>The Global Catalogue of Microorganisms (GCM) 10K type strain sequencing project: providing services to taxonomists for standard genome sequencing and annotation.</title>
        <authorList>
            <consortium name="The Broad Institute Genomics Platform"/>
            <consortium name="The Broad Institute Genome Sequencing Center for Infectious Disease"/>
            <person name="Wu L."/>
            <person name="Ma J."/>
        </authorList>
    </citation>
    <scope>NUCLEOTIDE SEQUENCE [LARGE SCALE GENOMIC DNA]</scope>
    <source>
        <strain evidence="5">JCM 17593</strain>
    </source>
</reference>
<name>A0ABP8AZS2_9MICO</name>
<feature type="domain" description="Protein-glutamine gamma-glutamyltransferase-like C-terminal" evidence="3">
    <location>
        <begin position="143"/>
        <end position="212"/>
    </location>
</feature>
<dbReference type="EMBL" id="BAABBX010000016">
    <property type="protein sequence ID" value="GAA4193723.1"/>
    <property type="molecule type" value="Genomic_DNA"/>
</dbReference>
<sequence length="227" mass="24337">MAGAALVVAVLFGGAPHFGRPVWLPEGLGAPPQPQHDQAPPPSLPPVPPQSHGSVWPLILLGVVVLAAAVAFWLVLRALLRARQAPPRLPLDGAAEPTPPPLPADASADDEPEPDAPTVHRGLRRALDELDAPREPGDAIVTAWLGLQAAAEDSGVERRPAETPTEFTRRVITRVQADERAAEQLVEVYQGVRFGAHPITSADVRAARSAVERMLDSWHEPILRSRR</sequence>
<feature type="compositionally biased region" description="Pro residues" evidence="1">
    <location>
        <begin position="31"/>
        <end position="49"/>
    </location>
</feature>
<organism evidence="4 5">
    <name type="scientific">Gryllotalpicola kribbensis</name>
    <dbReference type="NCBI Taxonomy" id="993084"/>
    <lineage>
        <taxon>Bacteria</taxon>
        <taxon>Bacillati</taxon>
        <taxon>Actinomycetota</taxon>
        <taxon>Actinomycetes</taxon>
        <taxon>Micrococcales</taxon>
        <taxon>Microbacteriaceae</taxon>
        <taxon>Gryllotalpicola</taxon>
    </lineage>
</organism>
<keyword evidence="5" id="KW-1185">Reference proteome</keyword>
<protein>
    <recommendedName>
        <fullName evidence="3">Protein-glutamine gamma-glutamyltransferase-like C-terminal domain-containing protein</fullName>
    </recommendedName>
</protein>
<accession>A0ABP8AZS2</accession>
<dbReference type="Proteomes" id="UP001500213">
    <property type="component" value="Unassembled WGS sequence"/>
</dbReference>
<evidence type="ECO:0000256" key="1">
    <source>
        <dbReference type="SAM" id="MobiDB-lite"/>
    </source>
</evidence>
<keyword evidence="2" id="KW-0472">Membrane</keyword>
<proteinExistence type="predicted"/>
<feature type="region of interest" description="Disordered" evidence="1">
    <location>
        <begin position="24"/>
        <end position="49"/>
    </location>
</feature>
<evidence type="ECO:0000259" key="3">
    <source>
        <dbReference type="Pfam" id="PF13559"/>
    </source>
</evidence>
<dbReference type="Pfam" id="PF13559">
    <property type="entry name" value="DUF4129"/>
    <property type="match status" value="1"/>
</dbReference>